<dbReference type="Pfam" id="PF04616">
    <property type="entry name" value="Glyco_hydro_43"/>
    <property type="match status" value="1"/>
</dbReference>
<comment type="caution">
    <text evidence="6">The sequence shown here is derived from an EMBL/GenBank/DDBJ whole genome shotgun (WGS) entry which is preliminary data.</text>
</comment>
<dbReference type="SUPFAM" id="SSF75005">
    <property type="entry name" value="Arabinanase/levansucrase/invertase"/>
    <property type="match status" value="1"/>
</dbReference>
<organism evidence="6 7">
    <name type="scientific">Ophiocordyceps camponoti-floridani</name>
    <dbReference type="NCBI Taxonomy" id="2030778"/>
    <lineage>
        <taxon>Eukaryota</taxon>
        <taxon>Fungi</taxon>
        <taxon>Dikarya</taxon>
        <taxon>Ascomycota</taxon>
        <taxon>Pezizomycotina</taxon>
        <taxon>Sordariomycetes</taxon>
        <taxon>Hypocreomycetidae</taxon>
        <taxon>Hypocreales</taxon>
        <taxon>Ophiocordycipitaceae</taxon>
        <taxon>Ophiocordyceps</taxon>
    </lineage>
</organism>
<evidence type="ECO:0000256" key="3">
    <source>
        <dbReference type="ARBA" id="ARBA00022801"/>
    </source>
</evidence>
<sequence length="338" mass="37413">MSNKTIADCDTPDPWITSSNNNLFYLTFTLANRVEIWASPQLEDFHDCQKTTIWQPEPNSPWSADIWAPELHRIKGKWYVYTCGAPPDVGNPGHRTLVLESGKEDPMDASGWTFLGPLKGMPDQWSIDATVFSISGDHLYCCWSGWPPGDESDTQQDLFLAKMTSPTQVQGETTICICHASKAWERPDEGARGVAEGPTWVDFAGFRGIVYSAHGSWTSEYKLGLIALQGDDPLRAKSWSKRAAPLLVSDKSHGGPFGPGHASFLPSPYGDDRIYCVYHGTSEYGQGWDNRKARVLSLGPEAFASDAEPVCCHCGGCLKFSNTKDRVEQVKNKVKKFL</sequence>
<comment type="similarity">
    <text evidence="1 5">Belongs to the glycosyl hydrolase 43 family.</text>
</comment>
<dbReference type="OrthoDB" id="272289at2759"/>
<evidence type="ECO:0000313" key="6">
    <source>
        <dbReference type="EMBL" id="KAF4595503.1"/>
    </source>
</evidence>
<dbReference type="AlphaFoldDB" id="A0A8H4QDH2"/>
<dbReference type="EMBL" id="JAACLJ010000001">
    <property type="protein sequence ID" value="KAF4595503.1"/>
    <property type="molecule type" value="Genomic_DNA"/>
</dbReference>
<keyword evidence="3 5" id="KW-0378">Hydrolase</keyword>
<keyword evidence="4 5" id="KW-0326">Glycosidase</keyword>
<proteinExistence type="inferred from homology"/>
<dbReference type="Proteomes" id="UP000562929">
    <property type="component" value="Unassembled WGS sequence"/>
</dbReference>
<dbReference type="InterPro" id="IPR006710">
    <property type="entry name" value="Glyco_hydro_43"/>
</dbReference>
<dbReference type="CDD" id="cd18820">
    <property type="entry name" value="GH43_LbAraf43-like"/>
    <property type="match status" value="1"/>
</dbReference>
<keyword evidence="2" id="KW-0732">Signal</keyword>
<evidence type="ECO:0000256" key="4">
    <source>
        <dbReference type="ARBA" id="ARBA00023295"/>
    </source>
</evidence>
<dbReference type="InterPro" id="IPR023296">
    <property type="entry name" value="Glyco_hydro_beta-prop_sf"/>
</dbReference>
<dbReference type="Gene3D" id="2.115.10.20">
    <property type="entry name" value="Glycosyl hydrolase domain, family 43"/>
    <property type="match status" value="1"/>
</dbReference>
<gene>
    <name evidence="6" type="ORF">GQ602_001116</name>
</gene>
<keyword evidence="7" id="KW-1185">Reference proteome</keyword>
<evidence type="ECO:0000256" key="5">
    <source>
        <dbReference type="RuleBase" id="RU361187"/>
    </source>
</evidence>
<dbReference type="PANTHER" id="PTHR43817:SF1">
    <property type="entry name" value="HYDROLASE, FAMILY 43, PUTATIVE (AFU_ORTHOLOGUE AFUA_3G01660)-RELATED"/>
    <property type="match status" value="1"/>
</dbReference>
<protein>
    <submittedName>
        <fullName evidence="6">Alpha-L-arabinofuranosidase II</fullName>
    </submittedName>
</protein>
<evidence type="ECO:0000256" key="2">
    <source>
        <dbReference type="ARBA" id="ARBA00022729"/>
    </source>
</evidence>
<dbReference type="GO" id="GO:0005975">
    <property type="term" value="P:carbohydrate metabolic process"/>
    <property type="evidence" value="ECO:0007669"/>
    <property type="project" value="InterPro"/>
</dbReference>
<name>A0A8H4QDH2_9HYPO</name>
<accession>A0A8H4QDH2</accession>
<dbReference type="PANTHER" id="PTHR43817">
    <property type="entry name" value="GLYCOSYL HYDROLASE"/>
    <property type="match status" value="1"/>
</dbReference>
<reference evidence="6 7" key="1">
    <citation type="journal article" date="2020" name="G3 (Bethesda)">
        <title>Genetic Underpinnings of Host Manipulation by Ophiocordyceps as Revealed by Comparative Transcriptomics.</title>
        <authorList>
            <person name="Will I."/>
            <person name="Das B."/>
            <person name="Trinh T."/>
            <person name="Brachmann A."/>
            <person name="Ohm R.A."/>
            <person name="de Bekker C."/>
        </authorList>
    </citation>
    <scope>NUCLEOTIDE SEQUENCE [LARGE SCALE GENOMIC DNA]</scope>
    <source>
        <strain evidence="6 7">EC05</strain>
    </source>
</reference>
<evidence type="ECO:0000313" key="7">
    <source>
        <dbReference type="Proteomes" id="UP000562929"/>
    </source>
</evidence>
<dbReference type="GO" id="GO:0004553">
    <property type="term" value="F:hydrolase activity, hydrolyzing O-glycosyl compounds"/>
    <property type="evidence" value="ECO:0007669"/>
    <property type="project" value="InterPro"/>
</dbReference>
<evidence type="ECO:0000256" key="1">
    <source>
        <dbReference type="ARBA" id="ARBA00009865"/>
    </source>
</evidence>